<evidence type="ECO:0000256" key="1">
    <source>
        <dbReference type="SAM" id="MobiDB-lite"/>
    </source>
</evidence>
<dbReference type="EMBL" id="BLPF01000001">
    <property type="protein sequence ID" value="GFJ77388.1"/>
    <property type="molecule type" value="Genomic_DNA"/>
</dbReference>
<sequence length="116" mass="12390">MTHKPGGSASRCCQIAIPTTTAPKTATAGHAKKENPRNGGGNEPPVATFTATASSTDNSPDAMARNTSRARRIAPPHPVPPAGYGTALKHPCGPDRAHKITFLPRRARQKRDRRKY</sequence>
<proteinExistence type="predicted"/>
<gene>
    <name evidence="2" type="ORF">Phou_015680</name>
</gene>
<dbReference type="Proteomes" id="UP000482800">
    <property type="component" value="Unassembled WGS sequence"/>
</dbReference>
<reference evidence="2 3" key="1">
    <citation type="submission" date="2020-03" db="EMBL/GenBank/DDBJ databases">
        <title>Whole genome shotgun sequence of Phytohabitans houttuyneae NBRC 108639.</title>
        <authorList>
            <person name="Komaki H."/>
            <person name="Tamura T."/>
        </authorList>
    </citation>
    <scope>NUCLEOTIDE SEQUENCE [LARGE SCALE GENOMIC DNA]</scope>
    <source>
        <strain evidence="2 3">NBRC 108639</strain>
    </source>
</reference>
<protein>
    <submittedName>
        <fullName evidence="2">Uncharacterized protein</fullName>
    </submittedName>
</protein>
<name>A0A6V8K4Z1_9ACTN</name>
<comment type="caution">
    <text evidence="2">The sequence shown here is derived from an EMBL/GenBank/DDBJ whole genome shotgun (WGS) entry which is preliminary data.</text>
</comment>
<evidence type="ECO:0000313" key="2">
    <source>
        <dbReference type="EMBL" id="GFJ77388.1"/>
    </source>
</evidence>
<evidence type="ECO:0000313" key="3">
    <source>
        <dbReference type="Proteomes" id="UP000482800"/>
    </source>
</evidence>
<feature type="region of interest" description="Disordered" evidence="1">
    <location>
        <begin position="1"/>
        <end position="97"/>
    </location>
</feature>
<accession>A0A6V8K4Z1</accession>
<keyword evidence="3" id="KW-1185">Reference proteome</keyword>
<feature type="compositionally biased region" description="Low complexity" evidence="1">
    <location>
        <begin position="15"/>
        <end position="29"/>
    </location>
</feature>
<feature type="compositionally biased region" description="Polar residues" evidence="1">
    <location>
        <begin position="49"/>
        <end position="59"/>
    </location>
</feature>
<organism evidence="2 3">
    <name type="scientific">Phytohabitans houttuyneae</name>
    <dbReference type="NCBI Taxonomy" id="1076126"/>
    <lineage>
        <taxon>Bacteria</taxon>
        <taxon>Bacillati</taxon>
        <taxon>Actinomycetota</taxon>
        <taxon>Actinomycetes</taxon>
        <taxon>Micromonosporales</taxon>
        <taxon>Micromonosporaceae</taxon>
    </lineage>
</organism>
<dbReference type="AlphaFoldDB" id="A0A6V8K4Z1"/>
<reference evidence="2 3" key="2">
    <citation type="submission" date="2020-03" db="EMBL/GenBank/DDBJ databases">
        <authorList>
            <person name="Ichikawa N."/>
            <person name="Kimura A."/>
            <person name="Kitahashi Y."/>
            <person name="Uohara A."/>
        </authorList>
    </citation>
    <scope>NUCLEOTIDE SEQUENCE [LARGE SCALE GENOMIC DNA]</scope>
    <source>
        <strain evidence="2 3">NBRC 108639</strain>
    </source>
</reference>